<keyword evidence="1" id="KW-0812">Transmembrane</keyword>
<accession>A0ABY3STW9</accession>
<sequence>MLIEKLKEIINPTPEFSSATTDVFFWVILSVFIVALIFRLRGKKPVFTDYAPTLLSSLGILGTFAGIVIGLLAFDPTPEKMNASITNLLWGLQTAFFTSIIGVFLSITFKAFESFLVKQEQASENSDGLVPTDDSIESILITQNQYLAQIVKSIGDENTDSSLVNILKLHRSDAADQRKQVISALQTLNDAMNQQNQVHIQTKELVQQLMQQQSAFAAQLWIEMAKVSEALSKSATEQVITALKQVIVDFNHNLTEQFGENFKQLNAAVGALVQWQENYRQQLEHMTEQYAQGVQAITQTETSVANISHETAQIPVVMEKLKSVLDINQHQIDGLNNHLQVFTDMRDKAVQAVPQIQQRIDETITAVQQASSQLVEGINESAANLSNAIIKTATEFDDSSSRVNGALQTTSDNLTRESEVIKTTLIDSVTQIREDFYGFINQLQDSQQTQLKAFETAIAQMMDGYKESEAQIKNFAHTTINSTAESVLKQTGAIDQALEQELNRTMTELGSALTTITRKFTEDYQILVNEMNKVVRAR</sequence>
<evidence type="ECO:0008006" key="4">
    <source>
        <dbReference type="Google" id="ProtNLM"/>
    </source>
</evidence>
<evidence type="ECO:0000313" key="3">
    <source>
        <dbReference type="Proteomes" id="UP001054801"/>
    </source>
</evidence>
<dbReference type="SUPFAM" id="SSF48371">
    <property type="entry name" value="ARM repeat"/>
    <property type="match status" value="1"/>
</dbReference>
<evidence type="ECO:0000256" key="1">
    <source>
        <dbReference type="SAM" id="Phobius"/>
    </source>
</evidence>
<keyword evidence="3" id="KW-1185">Reference proteome</keyword>
<name>A0ABY3STW9_9GAMM</name>
<evidence type="ECO:0000313" key="2">
    <source>
        <dbReference type="EMBL" id="UJS22885.1"/>
    </source>
</evidence>
<dbReference type="EMBL" id="CP091244">
    <property type="protein sequence ID" value="UJS22885.1"/>
    <property type="molecule type" value="Genomic_DNA"/>
</dbReference>
<keyword evidence="1" id="KW-0472">Membrane</keyword>
<reference evidence="2" key="1">
    <citation type="journal article" date="2022" name="Microorganisms">
        <title>Two New Species of Filamentous Sulfur Bacteria of the Genus Thiothrix, Thiothrix winogradskyi sp. nov. and 'Candidatus Thiothrix sulfatifontis' sp. nov.</title>
        <authorList>
            <person name="Ravin N.V."/>
            <person name="Rossetti S."/>
            <person name="Beletsky A.V."/>
            <person name="Kadnikov V.V."/>
            <person name="Rudenko T.S."/>
            <person name="Smolyakov D.D."/>
            <person name="Moskvitina M.I."/>
            <person name="Gureeva M.V."/>
            <person name="Mardanov A.V."/>
            <person name="Grabovich M.Y."/>
        </authorList>
    </citation>
    <scope>NUCLEOTIDE SEQUENCE</scope>
    <source>
        <strain evidence="2">CT3</strain>
    </source>
</reference>
<organism evidence="2 3">
    <name type="scientific">Thiothrix winogradskyi</name>
    <dbReference type="NCBI Taxonomy" id="96472"/>
    <lineage>
        <taxon>Bacteria</taxon>
        <taxon>Pseudomonadati</taxon>
        <taxon>Pseudomonadota</taxon>
        <taxon>Gammaproteobacteria</taxon>
        <taxon>Thiotrichales</taxon>
        <taxon>Thiotrichaceae</taxon>
        <taxon>Thiothrix</taxon>
    </lineage>
</organism>
<gene>
    <name evidence="2" type="ORF">L2Y54_13135</name>
</gene>
<feature type="transmembrane region" description="Helical" evidence="1">
    <location>
        <begin position="54"/>
        <end position="74"/>
    </location>
</feature>
<keyword evidence="1" id="KW-1133">Transmembrane helix</keyword>
<dbReference type="RefSeq" id="WP_236496659.1">
    <property type="nucleotide sequence ID" value="NZ_CP091244.1"/>
</dbReference>
<feature type="transmembrane region" description="Helical" evidence="1">
    <location>
        <begin position="94"/>
        <end position="112"/>
    </location>
</feature>
<protein>
    <recommendedName>
        <fullName evidence="4">MotA/TolQ/ExbB proton channel domain-containing protein</fullName>
    </recommendedName>
</protein>
<feature type="transmembrane region" description="Helical" evidence="1">
    <location>
        <begin position="23"/>
        <end position="42"/>
    </location>
</feature>
<dbReference type="InterPro" id="IPR016024">
    <property type="entry name" value="ARM-type_fold"/>
</dbReference>
<dbReference type="Proteomes" id="UP001054801">
    <property type="component" value="Chromosome"/>
</dbReference>
<proteinExistence type="predicted"/>